<accession>A0ABV4FNB7</accession>
<dbReference type="GO" id="GO:0003677">
    <property type="term" value="F:DNA binding"/>
    <property type="evidence" value="ECO:0007669"/>
    <property type="project" value="UniProtKB-KW"/>
</dbReference>
<dbReference type="SUPFAM" id="SSF46894">
    <property type="entry name" value="C-terminal effector domain of the bipartite response regulators"/>
    <property type="match status" value="1"/>
</dbReference>
<feature type="domain" description="HTH luxR-type" evidence="1">
    <location>
        <begin position="323"/>
        <end position="380"/>
    </location>
</feature>
<dbReference type="EMBL" id="JBGBZJ010000003">
    <property type="protein sequence ID" value="MEY9452389.1"/>
    <property type="molecule type" value="Genomic_DNA"/>
</dbReference>
<dbReference type="InterPro" id="IPR036388">
    <property type="entry name" value="WH-like_DNA-bd_sf"/>
</dbReference>
<organism evidence="2 3">
    <name type="scientific">Bradyrhizobium ottawaense</name>
    <dbReference type="NCBI Taxonomy" id="931866"/>
    <lineage>
        <taxon>Bacteria</taxon>
        <taxon>Pseudomonadati</taxon>
        <taxon>Pseudomonadota</taxon>
        <taxon>Alphaproteobacteria</taxon>
        <taxon>Hyphomicrobiales</taxon>
        <taxon>Nitrobacteraceae</taxon>
        <taxon>Bradyrhizobium</taxon>
    </lineage>
</organism>
<evidence type="ECO:0000313" key="3">
    <source>
        <dbReference type="Proteomes" id="UP001565369"/>
    </source>
</evidence>
<protein>
    <submittedName>
        <fullName evidence="2">DNA-binding CsgD family transcriptional regulator</fullName>
    </submittedName>
</protein>
<keyword evidence="3" id="KW-1185">Reference proteome</keyword>
<reference evidence="2 3" key="1">
    <citation type="submission" date="2024-07" db="EMBL/GenBank/DDBJ databases">
        <title>Genomic Encyclopedia of Type Strains, Phase V (KMG-V): Genome sequencing to study the core and pangenomes of soil and plant-associated prokaryotes.</title>
        <authorList>
            <person name="Whitman W."/>
        </authorList>
    </citation>
    <scope>NUCLEOTIDE SEQUENCE [LARGE SCALE GENOMIC DNA]</scope>
    <source>
        <strain evidence="2 3">USDA 152</strain>
    </source>
</reference>
<dbReference type="Proteomes" id="UP001565369">
    <property type="component" value="Unassembled WGS sequence"/>
</dbReference>
<evidence type="ECO:0000259" key="1">
    <source>
        <dbReference type="SMART" id="SM00421"/>
    </source>
</evidence>
<keyword evidence="2" id="KW-0238">DNA-binding</keyword>
<dbReference type="InterPro" id="IPR000792">
    <property type="entry name" value="Tscrpt_reg_LuxR_C"/>
</dbReference>
<evidence type="ECO:0000313" key="2">
    <source>
        <dbReference type="EMBL" id="MEY9452389.1"/>
    </source>
</evidence>
<name>A0ABV4FNB7_9BRAD</name>
<gene>
    <name evidence="2" type="ORF">ABIG07_001337</name>
</gene>
<sequence length="388" mass="41704">MHSLIDLDPMPLAADRLLAAVEAIYDTAASPSLWPSALGKIAGCFDDAGAILQWRRDDGAFGAIASESLAPALTDYGTRWAQHDFKAERCISAGLYVSGEPFTDRHIGPIDDAYLNHPFSREFLARHGLGWFGSIGVSPDPRIIVALSVQRAFARPQFSDAELDLIATLGRHAEKSLRLSIRLLDTELANLGLGDALARIGIGVFALDSSARVLFANPVGESLLGEVFDLVNDRLRVRMVASRAPFEAAMTQTLRAEARDLLAEPRPILVESSATGRRFVIYLLPITAGALSDGHFLTRTRAIVLAIEQKSAEPPDPAIVRDILGLTLGEARIASLVGSGVPPKQAAGRLGIAEDTARNVLKRVFQKLGISRQSELAALLGRLVLRGP</sequence>
<dbReference type="SMART" id="SM00421">
    <property type="entry name" value="HTH_LUXR"/>
    <property type="match status" value="1"/>
</dbReference>
<comment type="caution">
    <text evidence="2">The sequence shown here is derived from an EMBL/GenBank/DDBJ whole genome shotgun (WGS) entry which is preliminary data.</text>
</comment>
<dbReference type="Gene3D" id="1.10.10.10">
    <property type="entry name" value="Winged helix-like DNA-binding domain superfamily/Winged helix DNA-binding domain"/>
    <property type="match status" value="1"/>
</dbReference>
<dbReference type="InterPro" id="IPR016032">
    <property type="entry name" value="Sig_transdc_resp-reg_C-effctor"/>
</dbReference>
<proteinExistence type="predicted"/>